<dbReference type="InterPro" id="IPR027417">
    <property type="entry name" value="P-loop_NTPase"/>
</dbReference>
<protein>
    <submittedName>
        <fullName evidence="2">ATPase AAA</fullName>
    </submittedName>
</protein>
<evidence type="ECO:0000313" key="2">
    <source>
        <dbReference type="EMBL" id="GII57391.1"/>
    </source>
</evidence>
<sequence length="545" mass="61501">MGRDREWEILSDFLRPRPVDRPGTAIAAVTGRRRAGKTYLLQEFVQQAGGLYYEARQEDGLLEAQGRLRAAIAEYEPGRAAEIGTMPLGQSDTWDRLLELAMDLTFARRTDDMVPPVVIDEFPYLLRETPVLQSILHQLYDSRMLRPTPTRGIKFGYFDRAIHGKLLLCGSAMSIMHELGHGSRPLFGRLAWTMTVKPFDHVDMARFWRIENHEVALLLHAVIGGAPGYLDLTEERTGLRPPRTLAELDAWIVQTMFTSESGLFTETEIWHLLREDPRAGDKAIYQQAMEQIADGATTAAQVGGRLGKPKEELEPIIDRLVAMGYVEERQEFFPNSKYVLRLRDPVVRFHYAVVEPAMRMLGGGELDAPEVWKRLAGAFRSQVLGPAFEEVVDVTAMRLLRNRGIKVGDYGWTVVHDPDVRKNCEVDLVGIEEFRLARHKDAPVVVIGEVKATQRKRGRQDLERLRRIRDLLARQRPAADARLALFSMYGFSDALVEEAERAPDEVLLFDLDDVFAWGQMPRGQMSGGQMSRLSRASGSTSSSSS</sequence>
<dbReference type="AlphaFoldDB" id="A0A8J3V9H3"/>
<dbReference type="SUPFAM" id="SSF52540">
    <property type="entry name" value="P-loop containing nucleoside triphosphate hydrolases"/>
    <property type="match status" value="1"/>
</dbReference>
<reference evidence="2" key="1">
    <citation type="submission" date="2021-01" db="EMBL/GenBank/DDBJ databases">
        <title>Whole genome shotgun sequence of Planotetraspora thailandica NBRC 104271.</title>
        <authorList>
            <person name="Komaki H."/>
            <person name="Tamura T."/>
        </authorList>
    </citation>
    <scope>NUCLEOTIDE SEQUENCE</scope>
    <source>
        <strain evidence="2">NBRC 104271</strain>
    </source>
</reference>
<dbReference type="Gene3D" id="3.40.50.300">
    <property type="entry name" value="P-loop containing nucleotide triphosphate hydrolases"/>
    <property type="match status" value="1"/>
</dbReference>
<feature type="region of interest" description="Disordered" evidence="1">
    <location>
        <begin position="522"/>
        <end position="545"/>
    </location>
</feature>
<dbReference type="Proteomes" id="UP000605992">
    <property type="component" value="Unassembled WGS sequence"/>
</dbReference>
<gene>
    <name evidence="2" type="ORF">Pth03_57800</name>
</gene>
<comment type="caution">
    <text evidence="2">The sequence shown here is derived from an EMBL/GenBank/DDBJ whole genome shotgun (WGS) entry which is preliminary data.</text>
</comment>
<feature type="compositionally biased region" description="Low complexity" evidence="1">
    <location>
        <begin position="531"/>
        <end position="545"/>
    </location>
</feature>
<evidence type="ECO:0000256" key="1">
    <source>
        <dbReference type="SAM" id="MobiDB-lite"/>
    </source>
</evidence>
<keyword evidence="3" id="KW-1185">Reference proteome</keyword>
<accession>A0A8J3V9H3</accession>
<dbReference type="EMBL" id="BOOR01000051">
    <property type="protein sequence ID" value="GII57391.1"/>
    <property type="molecule type" value="Genomic_DNA"/>
</dbReference>
<organism evidence="2 3">
    <name type="scientific">Planotetraspora thailandica</name>
    <dbReference type="NCBI Taxonomy" id="487172"/>
    <lineage>
        <taxon>Bacteria</taxon>
        <taxon>Bacillati</taxon>
        <taxon>Actinomycetota</taxon>
        <taxon>Actinomycetes</taxon>
        <taxon>Streptosporangiales</taxon>
        <taxon>Streptosporangiaceae</taxon>
        <taxon>Planotetraspora</taxon>
    </lineage>
</organism>
<evidence type="ECO:0000313" key="3">
    <source>
        <dbReference type="Proteomes" id="UP000605992"/>
    </source>
</evidence>
<proteinExistence type="predicted"/>
<dbReference type="PANTHER" id="PTHR34704:SF1">
    <property type="entry name" value="ATPASE"/>
    <property type="match status" value="1"/>
</dbReference>
<dbReference type="PANTHER" id="PTHR34704">
    <property type="entry name" value="ATPASE"/>
    <property type="match status" value="1"/>
</dbReference>
<name>A0A8J3V9H3_9ACTN</name>